<sequence length="780" mass="90043">MYLKTICIKNYRRLKDVKINIQKDTTIFVGANNSGKTSATHIFQSFLSGKADFSLHDFSVDCWKLIKDISQSTNIVEDIYKLPTISLDLWFEVSEDDLNYIIDLLPNLDWASQPVGIRLMYAPKGHDNLLLEYQTAKADAQKKGKDMFQPWPKDLSDYLTKRLNQEYEINYFVLDATQFDRNYNIIDPSYTPHALHEDKDNKKTGAAIIRSLIKVDFLNAQRHLSDNISTGRSEDLSKRFNRFYDRNLEKRENDPEIYKALFDSESLLTQHLEKVFQPTLDSLNKLGYPGFTNPKLVIKAAYSQESVSQYAQLHYSIGDLDLPDKYNGLGFKNLIYMVIEILDFHERWKEDTDTKAPLHLILIEEPEAHLHAQLQQVFIRQILNIINPSGQNDGFNTQLIVSTHSPHIIYESGFLPIRYFRRTSEVSKSPVSEVLNLSTFYNESEKDSREFLEKYMKLTHCDLFFADAAILVEGNVERLLLPLMIEKCQKSLQSNYLSVIEVGGAFAYRFEQLISFLGLTTLVITDLDSVFPPKPLPPNNETTESADKSEKSEEEDNEEDIEEDDYDDEEDSEEEEQKGKTKKKTGACSYSTPDAITSNYTLRHWLPKKTKIAEILTCSEQERTRIQSATNRASVQVCFQNKVEINWEGKTDTNCGRTLEEAFAFENLEWTQKIENKHLNLRVILKTKQLTVSEISARISRRVQSSNFEKTNFALGLLMANADEWNVPVYIKDGLYWLDKMLNPPHPFNTLPEYVNIHEDTILQPTFPAEEGEKEPNTFE</sequence>
<proteinExistence type="predicted"/>
<keyword evidence="4" id="KW-0378">Hydrolase</keyword>
<dbReference type="Pfam" id="PF13175">
    <property type="entry name" value="AAA_15"/>
    <property type="match status" value="1"/>
</dbReference>
<dbReference type="EMBL" id="CP001699">
    <property type="protein sequence ID" value="ACU61675.1"/>
    <property type="molecule type" value="Genomic_DNA"/>
</dbReference>
<feature type="compositionally biased region" description="Acidic residues" evidence="1">
    <location>
        <begin position="552"/>
        <end position="576"/>
    </location>
</feature>
<keyword evidence="4" id="KW-0540">Nuclease</keyword>
<accession>A0A979G6L1</accession>
<evidence type="ECO:0000259" key="2">
    <source>
        <dbReference type="Pfam" id="PF13175"/>
    </source>
</evidence>
<dbReference type="CDD" id="cd01026">
    <property type="entry name" value="TOPRIM_OLD"/>
    <property type="match status" value="1"/>
</dbReference>
<feature type="domain" description="OLD protein-like TOPRIM" evidence="3">
    <location>
        <begin position="464"/>
        <end position="528"/>
    </location>
</feature>
<reference evidence="5" key="1">
    <citation type="submission" date="2009-08" db="EMBL/GenBank/DDBJ databases">
        <title>The complete genome of Chitinophaga pinensis DSM 2588.</title>
        <authorList>
            <consortium name="US DOE Joint Genome Institute (JGI-PGF)"/>
            <person name="Lucas S."/>
            <person name="Copeland A."/>
            <person name="Lapidus A."/>
            <person name="Glavina del Rio T."/>
            <person name="Dalin E."/>
            <person name="Tice H."/>
            <person name="Bruce D."/>
            <person name="Goodwin L."/>
            <person name="Pitluck S."/>
            <person name="Kyrpides N."/>
            <person name="Mavromatis K."/>
            <person name="Ivanova N."/>
            <person name="Mikhailova N."/>
            <person name="Sims D."/>
            <person name="Meinche L."/>
            <person name="Brettin T."/>
            <person name="Detter J.C."/>
            <person name="Han C."/>
            <person name="Larimer F."/>
            <person name="Land M."/>
            <person name="Hauser L."/>
            <person name="Markowitz V."/>
            <person name="Cheng J.-F."/>
            <person name="Hugenholtz P."/>
            <person name="Woyke T."/>
            <person name="Wu D."/>
            <person name="Spring S."/>
            <person name="Klenk H.-P."/>
            <person name="Eisen J.A."/>
        </authorList>
    </citation>
    <scope>NUCLEOTIDE SEQUENCE [LARGE SCALE GENOMIC DNA]</scope>
    <source>
        <strain evidence="5">ATCC 43595 / DSM 2588 / LMG 13176 / NBRC 15968 / NCIMB 11800 / UQM 2034</strain>
    </source>
</reference>
<dbReference type="GO" id="GO:0004519">
    <property type="term" value="F:endonuclease activity"/>
    <property type="evidence" value="ECO:0007669"/>
    <property type="project" value="UniProtKB-KW"/>
</dbReference>
<dbReference type="InterPro" id="IPR027417">
    <property type="entry name" value="P-loop_NTPase"/>
</dbReference>
<protein>
    <submittedName>
        <fullName evidence="4">ATP-dependent endonuclease, OLD family</fullName>
    </submittedName>
</protein>
<dbReference type="AlphaFoldDB" id="A0A979G6L1"/>
<gene>
    <name evidence="4" type="ordered locus">Cpin_4219</name>
</gene>
<dbReference type="Proteomes" id="UP000002215">
    <property type="component" value="Chromosome"/>
</dbReference>
<evidence type="ECO:0000256" key="1">
    <source>
        <dbReference type="SAM" id="MobiDB-lite"/>
    </source>
</evidence>
<dbReference type="PANTHER" id="PTHR43581:SF2">
    <property type="entry name" value="EXCINUCLEASE ATPASE SUBUNIT"/>
    <property type="match status" value="1"/>
</dbReference>
<dbReference type="RefSeq" id="WP_012791843.1">
    <property type="nucleotide sequence ID" value="NC_013132.1"/>
</dbReference>
<dbReference type="InterPro" id="IPR034139">
    <property type="entry name" value="TOPRIM_OLD"/>
</dbReference>
<dbReference type="InterPro" id="IPR041685">
    <property type="entry name" value="AAA_GajA/Old/RecF-like"/>
</dbReference>
<dbReference type="Pfam" id="PF20469">
    <property type="entry name" value="OLD-like_TOPRIM"/>
    <property type="match status" value="1"/>
</dbReference>
<feature type="domain" description="Endonuclease GajA/Old nuclease/RecF-like AAA" evidence="2">
    <location>
        <begin position="1"/>
        <end position="409"/>
    </location>
</feature>
<dbReference type="KEGG" id="cpi:Cpin_4219"/>
<organism evidence="4 5">
    <name type="scientific">Chitinophaga pinensis (strain ATCC 43595 / DSM 2588 / LMG 13176 / NBRC 15968 / NCIMB 11800 / UQM 2034)</name>
    <dbReference type="NCBI Taxonomy" id="485918"/>
    <lineage>
        <taxon>Bacteria</taxon>
        <taxon>Pseudomonadati</taxon>
        <taxon>Bacteroidota</taxon>
        <taxon>Chitinophagia</taxon>
        <taxon>Chitinophagales</taxon>
        <taxon>Chitinophagaceae</taxon>
        <taxon>Chitinophaga</taxon>
    </lineage>
</organism>
<dbReference type="Gene3D" id="3.40.50.300">
    <property type="entry name" value="P-loop containing nucleotide triphosphate hydrolases"/>
    <property type="match status" value="1"/>
</dbReference>
<dbReference type="PANTHER" id="PTHR43581">
    <property type="entry name" value="ATP/GTP PHOSPHATASE"/>
    <property type="match status" value="1"/>
</dbReference>
<dbReference type="OrthoDB" id="9792800at2"/>
<reference evidence="4 5" key="2">
    <citation type="journal article" date="2010" name="Stand. Genomic Sci.">
        <title>Complete genome sequence of Chitinophaga pinensis type strain (UQM 2034).</title>
        <authorList>
            <person name="Glavina Del Rio T."/>
            <person name="Abt B."/>
            <person name="Spring S."/>
            <person name="Lapidus A."/>
            <person name="Nolan M."/>
            <person name="Tice H."/>
            <person name="Copeland A."/>
            <person name="Cheng J.F."/>
            <person name="Chen F."/>
            <person name="Bruce D."/>
            <person name="Goodwin L."/>
            <person name="Pitluck S."/>
            <person name="Ivanova N."/>
            <person name="Mavromatis K."/>
            <person name="Mikhailova N."/>
            <person name="Pati A."/>
            <person name="Chen A."/>
            <person name="Palaniappan K."/>
            <person name="Land M."/>
            <person name="Hauser L."/>
            <person name="Chang Y.J."/>
            <person name="Jeffries C.D."/>
            <person name="Chain P."/>
            <person name="Saunders E."/>
            <person name="Detter J.C."/>
            <person name="Brettin T."/>
            <person name="Rohde M."/>
            <person name="Goker M."/>
            <person name="Bristow J."/>
            <person name="Eisen J.A."/>
            <person name="Markowitz V."/>
            <person name="Hugenholtz P."/>
            <person name="Kyrpides N.C."/>
            <person name="Klenk H.P."/>
            <person name="Lucas S."/>
        </authorList>
    </citation>
    <scope>NUCLEOTIDE SEQUENCE [LARGE SCALE GENOMIC DNA]</scope>
    <source>
        <strain evidence="5">ATCC 43595 / DSM 2588 / LMG 13176 / NBRC 15968 / NCIMB 11800 / UQM 2034</strain>
    </source>
</reference>
<name>A0A979G6L1_CHIPD</name>
<evidence type="ECO:0000313" key="4">
    <source>
        <dbReference type="EMBL" id="ACU61675.1"/>
    </source>
</evidence>
<dbReference type="InterPro" id="IPR051396">
    <property type="entry name" value="Bact_Antivir_Def_Nuclease"/>
</dbReference>
<dbReference type="SUPFAM" id="SSF52540">
    <property type="entry name" value="P-loop containing nucleoside triphosphate hydrolases"/>
    <property type="match status" value="1"/>
</dbReference>
<keyword evidence="4" id="KW-0255">Endonuclease</keyword>
<evidence type="ECO:0000259" key="3">
    <source>
        <dbReference type="Pfam" id="PF20469"/>
    </source>
</evidence>
<feature type="region of interest" description="Disordered" evidence="1">
    <location>
        <begin position="531"/>
        <end position="588"/>
    </location>
</feature>
<evidence type="ECO:0000313" key="5">
    <source>
        <dbReference type="Proteomes" id="UP000002215"/>
    </source>
</evidence>